<comment type="caution">
    <text evidence="2">The sequence shown here is derived from an EMBL/GenBank/DDBJ whole genome shotgun (WGS) entry which is preliminary data.</text>
</comment>
<proteinExistence type="predicted"/>
<organism evidence="2 3">
    <name type="scientific">Orchesella dallaii</name>
    <dbReference type="NCBI Taxonomy" id="48710"/>
    <lineage>
        <taxon>Eukaryota</taxon>
        <taxon>Metazoa</taxon>
        <taxon>Ecdysozoa</taxon>
        <taxon>Arthropoda</taxon>
        <taxon>Hexapoda</taxon>
        <taxon>Collembola</taxon>
        <taxon>Entomobryomorpha</taxon>
        <taxon>Entomobryoidea</taxon>
        <taxon>Orchesellidae</taxon>
        <taxon>Orchesellinae</taxon>
        <taxon>Orchesella</taxon>
    </lineage>
</organism>
<protein>
    <recommendedName>
        <fullName evidence="4">Gustatory receptor</fullName>
    </recommendedName>
</protein>
<feature type="transmembrane region" description="Helical" evidence="1">
    <location>
        <begin position="211"/>
        <end position="233"/>
    </location>
</feature>
<keyword evidence="1" id="KW-0812">Transmembrane</keyword>
<dbReference type="EMBL" id="CAXLJM020000043">
    <property type="protein sequence ID" value="CAL8110045.1"/>
    <property type="molecule type" value="Genomic_DNA"/>
</dbReference>
<dbReference type="Proteomes" id="UP001642540">
    <property type="component" value="Unassembled WGS sequence"/>
</dbReference>
<feature type="transmembrane region" description="Helical" evidence="1">
    <location>
        <begin position="131"/>
        <end position="153"/>
    </location>
</feature>
<reference evidence="2 3" key="1">
    <citation type="submission" date="2024-08" db="EMBL/GenBank/DDBJ databases">
        <authorList>
            <person name="Cucini C."/>
            <person name="Frati F."/>
        </authorList>
    </citation>
    <scope>NUCLEOTIDE SEQUENCE [LARGE SCALE GENOMIC DNA]</scope>
</reference>
<evidence type="ECO:0008006" key="4">
    <source>
        <dbReference type="Google" id="ProtNLM"/>
    </source>
</evidence>
<sequence>MGISGLQFCALLYMLNTMYCILLLRKYSNTITGINTFLQWQKELCRKLNQSKETDEDKLFGILLIMMVIAPWCASFAIFSCALYFNFDSMYYVLEDFILTNAINRSNAEIIGSFCIRAFVMLGSFEVVRCLTFITLFFLIVCEKMATCAKILLKYNHVKRCKRVLKNYKEFILVFSIYKPMLQEFFSVVISSVFWIVIAESWVIIKADNTVPVFLYVQVITVGIVSFCVYFIALRIVSNLGEKCTDVVLNCRKESRAEYIRASARAFRSKQEAMEKLNLKLEAIALHPITIGYGPFLKIDRDLLMAIMYNEVNRLVDALCIFG</sequence>
<evidence type="ECO:0000313" key="2">
    <source>
        <dbReference type="EMBL" id="CAL8110045.1"/>
    </source>
</evidence>
<feature type="transmembrane region" description="Helical" evidence="1">
    <location>
        <begin position="185"/>
        <end position="205"/>
    </location>
</feature>
<feature type="transmembrane region" description="Helical" evidence="1">
    <location>
        <begin position="59"/>
        <end position="85"/>
    </location>
</feature>
<name>A0ABP1QUP8_9HEXA</name>
<keyword evidence="1" id="KW-0472">Membrane</keyword>
<keyword evidence="3" id="KW-1185">Reference proteome</keyword>
<feature type="transmembrane region" description="Helical" evidence="1">
    <location>
        <begin position="6"/>
        <end position="24"/>
    </location>
</feature>
<evidence type="ECO:0000313" key="3">
    <source>
        <dbReference type="Proteomes" id="UP001642540"/>
    </source>
</evidence>
<keyword evidence="1" id="KW-1133">Transmembrane helix</keyword>
<evidence type="ECO:0000256" key="1">
    <source>
        <dbReference type="SAM" id="Phobius"/>
    </source>
</evidence>
<gene>
    <name evidence="2" type="ORF">ODALV1_LOCUS13929</name>
</gene>
<accession>A0ABP1QUP8</accession>